<dbReference type="InParanoid" id="A0A4Q1BAS1"/>
<protein>
    <recommendedName>
        <fullName evidence="8">Protein transport protein SFT2</fullName>
    </recommendedName>
</protein>
<evidence type="ECO:0000256" key="4">
    <source>
        <dbReference type="ARBA" id="ARBA00022927"/>
    </source>
</evidence>
<dbReference type="AlphaFoldDB" id="A0A4Q1BAS1"/>
<dbReference type="OrthoDB" id="73614at2759"/>
<dbReference type="Pfam" id="PF04178">
    <property type="entry name" value="Got1"/>
    <property type="match status" value="1"/>
</dbReference>
<organism evidence="9 10">
    <name type="scientific">Tremella mesenterica</name>
    <name type="common">Jelly fungus</name>
    <dbReference type="NCBI Taxonomy" id="5217"/>
    <lineage>
        <taxon>Eukaryota</taxon>
        <taxon>Fungi</taxon>
        <taxon>Dikarya</taxon>
        <taxon>Basidiomycota</taxon>
        <taxon>Agaricomycotina</taxon>
        <taxon>Tremellomycetes</taxon>
        <taxon>Tremellales</taxon>
        <taxon>Tremellaceae</taxon>
        <taxon>Tremella</taxon>
    </lineage>
</organism>
<keyword evidence="2 8" id="KW-0813">Transport</keyword>
<evidence type="ECO:0000256" key="6">
    <source>
        <dbReference type="ARBA" id="ARBA00023136"/>
    </source>
</evidence>
<evidence type="ECO:0000256" key="7">
    <source>
        <dbReference type="ARBA" id="ARBA00025800"/>
    </source>
</evidence>
<evidence type="ECO:0000256" key="8">
    <source>
        <dbReference type="RuleBase" id="RU363111"/>
    </source>
</evidence>
<comment type="subcellular location">
    <subcellularLocation>
        <location evidence="8">Golgi apparatus membrane</location>
        <topology evidence="8">Multi-pass membrane protein</topology>
    </subcellularLocation>
    <subcellularLocation>
        <location evidence="1">Membrane</location>
        <topology evidence="1">Multi-pass membrane protein</topology>
    </subcellularLocation>
</comment>
<feature type="transmembrane region" description="Helical" evidence="8">
    <location>
        <begin position="37"/>
        <end position="60"/>
    </location>
</feature>
<keyword evidence="8" id="KW-0333">Golgi apparatus</keyword>
<evidence type="ECO:0000256" key="1">
    <source>
        <dbReference type="ARBA" id="ARBA00004141"/>
    </source>
</evidence>
<dbReference type="PANTHER" id="PTHR23137:SF6">
    <property type="entry name" value="VESICLE TRANSPORT PROTEIN"/>
    <property type="match status" value="1"/>
</dbReference>
<reference evidence="9 10" key="1">
    <citation type="submission" date="2016-06" db="EMBL/GenBank/DDBJ databases">
        <title>Evolution of pathogenesis and genome organization in the Tremellales.</title>
        <authorList>
            <person name="Cuomo C."/>
            <person name="Litvintseva A."/>
            <person name="Heitman J."/>
            <person name="Chen Y."/>
            <person name="Sun S."/>
            <person name="Springer D."/>
            <person name="Dromer F."/>
            <person name="Young S."/>
            <person name="Zeng Q."/>
            <person name="Chapman S."/>
            <person name="Gujja S."/>
            <person name="Saif S."/>
            <person name="Birren B."/>
        </authorList>
    </citation>
    <scope>NUCLEOTIDE SEQUENCE [LARGE SCALE GENOMIC DNA]</scope>
    <source>
        <strain evidence="9 10">ATCC 28783</strain>
    </source>
</reference>
<keyword evidence="4 8" id="KW-0653">Protein transport</keyword>
<name>A0A4Q1BAS1_TREME</name>
<keyword evidence="10" id="KW-1185">Reference proteome</keyword>
<dbReference type="VEuPathDB" id="FungiDB:TREMEDRAFT_41456"/>
<keyword evidence="5 8" id="KW-1133">Transmembrane helix</keyword>
<evidence type="ECO:0000256" key="3">
    <source>
        <dbReference type="ARBA" id="ARBA00022692"/>
    </source>
</evidence>
<evidence type="ECO:0000256" key="5">
    <source>
        <dbReference type="ARBA" id="ARBA00022989"/>
    </source>
</evidence>
<comment type="similarity">
    <text evidence="7 8">Belongs to the SFT2 family.</text>
</comment>
<dbReference type="GO" id="GO:0000139">
    <property type="term" value="C:Golgi membrane"/>
    <property type="evidence" value="ECO:0007669"/>
    <property type="project" value="UniProtKB-SubCell"/>
</dbReference>
<evidence type="ECO:0000313" key="9">
    <source>
        <dbReference type="EMBL" id="RXK35899.1"/>
    </source>
</evidence>
<dbReference type="InterPro" id="IPR011691">
    <property type="entry name" value="Vesicle_transpt_SFT2"/>
</dbReference>
<evidence type="ECO:0000256" key="2">
    <source>
        <dbReference type="ARBA" id="ARBA00022448"/>
    </source>
</evidence>
<dbReference type="GO" id="GO:0015031">
    <property type="term" value="P:protein transport"/>
    <property type="evidence" value="ECO:0007669"/>
    <property type="project" value="UniProtKB-KW"/>
</dbReference>
<feature type="transmembrane region" description="Helical" evidence="8">
    <location>
        <begin position="153"/>
        <end position="174"/>
    </location>
</feature>
<dbReference type="InterPro" id="IPR007305">
    <property type="entry name" value="Vesicle_transpt_Got1/SFT2"/>
</dbReference>
<keyword evidence="6 8" id="KW-0472">Membrane</keyword>
<accession>A0A4Q1BAS1</accession>
<proteinExistence type="inferred from homology"/>
<feature type="transmembrane region" description="Helical" evidence="8">
    <location>
        <begin position="66"/>
        <end position="86"/>
    </location>
</feature>
<dbReference type="Proteomes" id="UP000289152">
    <property type="component" value="Unassembled WGS sequence"/>
</dbReference>
<dbReference type="GO" id="GO:0016192">
    <property type="term" value="P:vesicle-mediated transport"/>
    <property type="evidence" value="ECO:0007669"/>
    <property type="project" value="InterPro"/>
</dbReference>
<evidence type="ECO:0000313" key="10">
    <source>
        <dbReference type="Proteomes" id="UP000289152"/>
    </source>
</evidence>
<dbReference type="PANTHER" id="PTHR23137">
    <property type="entry name" value="VESICLE TRANSPORT PROTEIN-RELATED"/>
    <property type="match status" value="1"/>
</dbReference>
<sequence>MPSDRKWFNLEAQTDDAIFGGQEPAFKFLGLTRYQRLGGFVFCFLAGLAVSLLGAILLFLGATGAFATLFGVGGILSLVGTGFLVIQGVQRWWRYVGLMKNQSIKNSELTFSGFQRQLETMFKPVRVVATVLLFASIIMTFVSAFVLPTILCIVFVIIQYICTLWYSLSYIPYARTAVKSMVGM</sequence>
<dbReference type="STRING" id="5217.A0A4Q1BAS1"/>
<keyword evidence="3 8" id="KW-0812">Transmembrane</keyword>
<gene>
    <name evidence="9" type="ORF">M231_06819</name>
</gene>
<comment type="caution">
    <text evidence="9">The sequence shown here is derived from an EMBL/GenBank/DDBJ whole genome shotgun (WGS) entry which is preliminary data.</text>
</comment>
<dbReference type="EMBL" id="SDIL01000116">
    <property type="protein sequence ID" value="RXK35899.1"/>
    <property type="molecule type" value="Genomic_DNA"/>
</dbReference>
<comment type="function">
    <text evidence="8">Nonessential protein required for the fusion of transport vesicles derived from the endocytic pathway with the Golgi complex.</text>
</comment>
<feature type="transmembrane region" description="Helical" evidence="8">
    <location>
        <begin position="125"/>
        <end position="147"/>
    </location>
</feature>